<reference evidence="2" key="1">
    <citation type="submission" date="2022-08" db="EMBL/GenBank/DDBJ databases">
        <authorList>
            <person name="Tistechok S."/>
            <person name="Samborskyy M."/>
            <person name="Roman I."/>
        </authorList>
    </citation>
    <scope>NUCLEOTIDE SEQUENCE</scope>
    <source>
        <strain evidence="2">DSM 103496</strain>
    </source>
</reference>
<gene>
    <name evidence="2" type="ORF">NZH93_05185</name>
</gene>
<evidence type="ECO:0000313" key="2">
    <source>
        <dbReference type="EMBL" id="MCS7476237.1"/>
    </source>
</evidence>
<feature type="chain" id="PRO_5040925140" evidence="1">
    <location>
        <begin position="19"/>
        <end position="48"/>
    </location>
</feature>
<accession>A0A9X3ADL0</accession>
<sequence length="48" mass="5305">MALLFFWLLLRGALAALASRVPAGVVPVLGRGGFVVRLFVGRDPPWWR</sequence>
<proteinExistence type="predicted"/>
<organism evidence="2 3">
    <name type="scientific">Umezawaea endophytica</name>
    <dbReference type="NCBI Taxonomy" id="1654476"/>
    <lineage>
        <taxon>Bacteria</taxon>
        <taxon>Bacillati</taxon>
        <taxon>Actinomycetota</taxon>
        <taxon>Actinomycetes</taxon>
        <taxon>Pseudonocardiales</taxon>
        <taxon>Pseudonocardiaceae</taxon>
        <taxon>Umezawaea</taxon>
    </lineage>
</organism>
<feature type="signal peptide" evidence="1">
    <location>
        <begin position="1"/>
        <end position="18"/>
    </location>
</feature>
<keyword evidence="3" id="KW-1185">Reference proteome</keyword>
<evidence type="ECO:0000313" key="3">
    <source>
        <dbReference type="Proteomes" id="UP001141259"/>
    </source>
</evidence>
<dbReference type="Proteomes" id="UP001141259">
    <property type="component" value="Unassembled WGS sequence"/>
</dbReference>
<protein>
    <submittedName>
        <fullName evidence="2">Uncharacterized protein</fullName>
    </submittedName>
</protein>
<keyword evidence="1" id="KW-0732">Signal</keyword>
<name>A0A9X3ADL0_9PSEU</name>
<evidence type="ECO:0000256" key="1">
    <source>
        <dbReference type="SAM" id="SignalP"/>
    </source>
</evidence>
<dbReference type="RefSeq" id="WP_259621746.1">
    <property type="nucleotide sequence ID" value="NZ_JANYMP010000002.1"/>
</dbReference>
<dbReference type="EMBL" id="JANYMP010000002">
    <property type="protein sequence ID" value="MCS7476237.1"/>
    <property type="molecule type" value="Genomic_DNA"/>
</dbReference>
<comment type="caution">
    <text evidence="2">The sequence shown here is derived from an EMBL/GenBank/DDBJ whole genome shotgun (WGS) entry which is preliminary data.</text>
</comment>
<dbReference type="AlphaFoldDB" id="A0A9X3ADL0"/>